<keyword evidence="2 3" id="KW-1015">Disulfide bond</keyword>
<evidence type="ECO:0000256" key="1">
    <source>
        <dbReference type="ARBA" id="ARBA00022669"/>
    </source>
</evidence>
<gene>
    <name evidence="6" type="ORF">NA56DRAFT_732898</name>
</gene>
<dbReference type="EMBL" id="KZ613468">
    <property type="protein sequence ID" value="PMD26097.1"/>
    <property type="molecule type" value="Genomic_DNA"/>
</dbReference>
<dbReference type="PANTHER" id="PTHR47849">
    <property type="entry name" value="CHITIN-BINDING LECTIN 1"/>
    <property type="match status" value="1"/>
</dbReference>
<organism evidence="6 7">
    <name type="scientific">Hyaloscypha hepaticicola</name>
    <dbReference type="NCBI Taxonomy" id="2082293"/>
    <lineage>
        <taxon>Eukaryota</taxon>
        <taxon>Fungi</taxon>
        <taxon>Dikarya</taxon>
        <taxon>Ascomycota</taxon>
        <taxon>Pezizomycotina</taxon>
        <taxon>Leotiomycetes</taxon>
        <taxon>Helotiales</taxon>
        <taxon>Hyaloscyphaceae</taxon>
        <taxon>Hyaloscypha</taxon>
    </lineage>
</organism>
<dbReference type="GO" id="GO:0008061">
    <property type="term" value="F:chitin binding"/>
    <property type="evidence" value="ECO:0007669"/>
    <property type="project" value="UniProtKB-UniRule"/>
</dbReference>
<feature type="domain" description="Chitin-binding type-1" evidence="5">
    <location>
        <begin position="155"/>
        <end position="205"/>
    </location>
</feature>
<reference evidence="6 7" key="1">
    <citation type="submission" date="2016-05" db="EMBL/GenBank/DDBJ databases">
        <title>A degradative enzymes factory behind the ericoid mycorrhizal symbiosis.</title>
        <authorList>
            <consortium name="DOE Joint Genome Institute"/>
            <person name="Martino E."/>
            <person name="Morin E."/>
            <person name="Grelet G."/>
            <person name="Kuo A."/>
            <person name="Kohler A."/>
            <person name="Daghino S."/>
            <person name="Barry K."/>
            <person name="Choi C."/>
            <person name="Cichocki N."/>
            <person name="Clum A."/>
            <person name="Copeland A."/>
            <person name="Hainaut M."/>
            <person name="Haridas S."/>
            <person name="Labutti K."/>
            <person name="Lindquist E."/>
            <person name="Lipzen A."/>
            <person name="Khouja H.-R."/>
            <person name="Murat C."/>
            <person name="Ohm R."/>
            <person name="Olson A."/>
            <person name="Spatafora J."/>
            <person name="Veneault-Fourrey C."/>
            <person name="Henrissat B."/>
            <person name="Grigoriev I."/>
            <person name="Martin F."/>
            <person name="Perotto S."/>
        </authorList>
    </citation>
    <scope>NUCLEOTIDE SEQUENCE [LARGE SCALE GENOMIC DNA]</scope>
    <source>
        <strain evidence="6 7">UAMH 7357</strain>
    </source>
</reference>
<dbReference type="PROSITE" id="PS50941">
    <property type="entry name" value="CHIT_BIND_I_2"/>
    <property type="match status" value="3"/>
</dbReference>
<comment type="caution">
    <text evidence="3">Lacks conserved residue(s) required for the propagation of feature annotation.</text>
</comment>
<keyword evidence="1 3" id="KW-0147">Chitin-binding</keyword>
<dbReference type="SUPFAM" id="SSF57016">
    <property type="entry name" value="Plant lectins/antimicrobial peptides"/>
    <property type="match status" value="3"/>
</dbReference>
<dbReference type="STRING" id="1745343.A0A2J6QIK0"/>
<evidence type="ECO:0000256" key="2">
    <source>
        <dbReference type="ARBA" id="ARBA00023157"/>
    </source>
</evidence>
<keyword evidence="7" id="KW-1185">Reference proteome</keyword>
<evidence type="ECO:0000313" key="7">
    <source>
        <dbReference type="Proteomes" id="UP000235672"/>
    </source>
</evidence>
<feature type="disulfide bond" evidence="3">
    <location>
        <begin position="177"/>
        <end position="191"/>
    </location>
</feature>
<keyword evidence="4" id="KW-0732">Signal</keyword>
<dbReference type="AlphaFoldDB" id="A0A2J6QIK0"/>
<feature type="disulfide bond" evidence="3">
    <location>
        <begin position="63"/>
        <end position="77"/>
    </location>
</feature>
<dbReference type="InterPro" id="IPR001002">
    <property type="entry name" value="Chitin-bd_1"/>
</dbReference>
<feature type="domain" description="Chitin-binding type-1" evidence="5">
    <location>
        <begin position="104"/>
        <end position="151"/>
    </location>
</feature>
<proteinExistence type="predicted"/>
<accession>A0A2J6QIK0</accession>
<feature type="disulfide bond" evidence="3">
    <location>
        <begin position="122"/>
        <end position="136"/>
    </location>
</feature>
<evidence type="ECO:0000256" key="4">
    <source>
        <dbReference type="SAM" id="SignalP"/>
    </source>
</evidence>
<sequence length="264" mass="27172">MQLFKMLPYLGFAFFSTLTIALSLAGTLDKGLQAVNASIVPSLDGTCGIKSNYTCTESTYGPCCSSYGFCGNTAAHCLLSHGCQAAYGQCSNDTGNSDITPSVDGQCGSYVTCAGSAWEGACCDRFGFCTKDATYCLVENGCQKGLGQCTQRSPDGTCGGTHHEVVYVCAGSPFGVCCSNAGYCGSDSEHCGSLNCQGEFGPCLAPSPDGTCSWDRGYTCLGSIFGDCCSGESWCGNSTRYCSVAAGCNAGGIDNPYLGVCTET</sequence>
<feature type="domain" description="Chitin-binding type-1" evidence="5">
    <location>
        <begin position="44"/>
        <end position="92"/>
    </location>
</feature>
<dbReference type="Proteomes" id="UP000235672">
    <property type="component" value="Unassembled WGS sequence"/>
</dbReference>
<evidence type="ECO:0000256" key="3">
    <source>
        <dbReference type="PROSITE-ProRule" id="PRU00261"/>
    </source>
</evidence>
<dbReference type="OrthoDB" id="407355at2759"/>
<dbReference type="SMART" id="SM00270">
    <property type="entry name" value="ChtBD1"/>
    <property type="match status" value="3"/>
</dbReference>
<dbReference type="Gene3D" id="3.30.60.10">
    <property type="entry name" value="Endochitinase-like"/>
    <property type="match status" value="2"/>
</dbReference>
<dbReference type="PANTHER" id="PTHR47849:SF8">
    <property type="entry name" value="LECTIN"/>
    <property type="match status" value="1"/>
</dbReference>
<feature type="signal peptide" evidence="4">
    <location>
        <begin position="1"/>
        <end position="21"/>
    </location>
</feature>
<evidence type="ECO:0000259" key="5">
    <source>
        <dbReference type="PROSITE" id="PS50941"/>
    </source>
</evidence>
<protein>
    <submittedName>
        <fullName evidence="6">Carbohydrate-binding module family 18 protein</fullName>
    </submittedName>
</protein>
<evidence type="ECO:0000313" key="6">
    <source>
        <dbReference type="EMBL" id="PMD26097.1"/>
    </source>
</evidence>
<feature type="chain" id="PRO_5014451068" evidence="4">
    <location>
        <begin position="22"/>
        <end position="264"/>
    </location>
</feature>
<dbReference type="InterPro" id="IPR036861">
    <property type="entry name" value="Endochitinase-like_sf"/>
</dbReference>
<name>A0A2J6QIK0_9HELO</name>